<evidence type="ECO:0000313" key="3">
    <source>
        <dbReference type="Proteomes" id="UP000485058"/>
    </source>
</evidence>
<dbReference type="InterPro" id="IPR039629">
    <property type="entry name" value="R3HDM4"/>
</dbReference>
<dbReference type="Pfam" id="PF13902">
    <property type="entry name" value="R3H-assoc"/>
    <property type="match status" value="1"/>
</dbReference>
<organism evidence="2 3">
    <name type="scientific">Haematococcus lacustris</name>
    <name type="common">Green alga</name>
    <name type="synonym">Haematococcus pluvialis</name>
    <dbReference type="NCBI Taxonomy" id="44745"/>
    <lineage>
        <taxon>Eukaryota</taxon>
        <taxon>Viridiplantae</taxon>
        <taxon>Chlorophyta</taxon>
        <taxon>core chlorophytes</taxon>
        <taxon>Chlorophyceae</taxon>
        <taxon>CS clade</taxon>
        <taxon>Chlamydomonadales</taxon>
        <taxon>Haematococcaceae</taxon>
        <taxon>Haematococcus</taxon>
    </lineage>
</organism>
<sequence>MQQLFTPVPFGWREPSALEIIAAPGHAALWDSFRNIDMDRQARVLQRWEEHCHVEAAAAKASAASSAPGPVAGAAPSGLATAAQALKRWGCVGRKARLALRKANLHSVVALEALVLAFLDTDDPSGQLLLPGIDAWGELLLRGLADFYGLIAAARLPAANPAATPAAQPHPSTPPASGSLNAKELQQYVRHHVHGSDAGSTHDWVLV</sequence>
<dbReference type="PANTHER" id="PTHR32019">
    <property type="entry name" value="R3H DOMAIN-CONTAINING PROTEIN 4"/>
    <property type="match status" value="1"/>
</dbReference>
<dbReference type="PANTHER" id="PTHR32019:SF2">
    <property type="entry name" value="R3H DOMAIN-CONTAINING PROTEIN 4"/>
    <property type="match status" value="1"/>
</dbReference>
<evidence type="ECO:0000313" key="2">
    <source>
        <dbReference type="EMBL" id="GFH15961.1"/>
    </source>
</evidence>
<comment type="caution">
    <text evidence="2">The sequence shown here is derived from an EMBL/GenBank/DDBJ whole genome shotgun (WGS) entry which is preliminary data.</text>
</comment>
<feature type="domain" description="R3H-associated N-terminal" evidence="1">
    <location>
        <begin position="23"/>
        <end position="102"/>
    </location>
</feature>
<protein>
    <submittedName>
        <fullName evidence="2">R3H-assoc domain-containing protein</fullName>
    </submittedName>
</protein>
<proteinExistence type="predicted"/>
<accession>A0A699Z1P8</accession>
<name>A0A699Z1P8_HAELA</name>
<evidence type="ECO:0000259" key="1">
    <source>
        <dbReference type="Pfam" id="PF13902"/>
    </source>
</evidence>
<dbReference type="InterPro" id="IPR025952">
    <property type="entry name" value="R3H-assoc_dom"/>
</dbReference>
<gene>
    <name evidence="2" type="ORF">HaLaN_12296</name>
</gene>
<keyword evidence="3" id="KW-1185">Reference proteome</keyword>
<dbReference type="EMBL" id="BLLF01000926">
    <property type="protein sequence ID" value="GFH15961.1"/>
    <property type="molecule type" value="Genomic_DNA"/>
</dbReference>
<dbReference type="AlphaFoldDB" id="A0A699Z1P8"/>
<dbReference type="Proteomes" id="UP000485058">
    <property type="component" value="Unassembled WGS sequence"/>
</dbReference>
<reference evidence="2 3" key="1">
    <citation type="submission" date="2020-02" db="EMBL/GenBank/DDBJ databases">
        <title>Draft genome sequence of Haematococcus lacustris strain NIES-144.</title>
        <authorList>
            <person name="Morimoto D."/>
            <person name="Nakagawa S."/>
            <person name="Yoshida T."/>
            <person name="Sawayama S."/>
        </authorList>
    </citation>
    <scope>NUCLEOTIDE SEQUENCE [LARGE SCALE GENOMIC DNA]</scope>
    <source>
        <strain evidence="2 3">NIES-144</strain>
    </source>
</reference>